<feature type="transmembrane region" description="Helical" evidence="7">
    <location>
        <begin position="268"/>
        <end position="288"/>
    </location>
</feature>
<evidence type="ECO:0000256" key="1">
    <source>
        <dbReference type="ARBA" id="ARBA00004651"/>
    </source>
</evidence>
<dbReference type="InterPro" id="IPR011066">
    <property type="entry name" value="MscS_channel_C_sf"/>
</dbReference>
<dbReference type="PANTHER" id="PTHR30347:SF1">
    <property type="entry name" value="MECHANOSENSITIVE CHANNEL MSCK"/>
    <property type="match status" value="1"/>
</dbReference>
<accession>A0A3B0TR56</accession>
<comment type="similarity">
    <text evidence="2">Belongs to the MscS (TC 1.A.23) family.</text>
</comment>
<dbReference type="Gene3D" id="2.30.30.60">
    <property type="match status" value="1"/>
</dbReference>
<evidence type="ECO:0000259" key="9">
    <source>
        <dbReference type="Pfam" id="PF21082"/>
    </source>
</evidence>
<evidence type="ECO:0000256" key="3">
    <source>
        <dbReference type="ARBA" id="ARBA00022475"/>
    </source>
</evidence>
<feature type="transmembrane region" description="Helical" evidence="7">
    <location>
        <begin position="533"/>
        <end position="562"/>
    </location>
</feature>
<gene>
    <name evidence="10" type="ORF">MNBD_ALPHA09-1553</name>
</gene>
<evidence type="ECO:0000313" key="10">
    <source>
        <dbReference type="EMBL" id="VAW15887.1"/>
    </source>
</evidence>
<dbReference type="GO" id="GO:0005886">
    <property type="term" value="C:plasma membrane"/>
    <property type="evidence" value="ECO:0007669"/>
    <property type="project" value="UniProtKB-SubCell"/>
</dbReference>
<dbReference type="InterPro" id="IPR010920">
    <property type="entry name" value="LSM_dom_sf"/>
</dbReference>
<feature type="transmembrane region" description="Helical" evidence="7">
    <location>
        <begin position="414"/>
        <end position="436"/>
    </location>
</feature>
<dbReference type="PROSITE" id="PS01246">
    <property type="entry name" value="UPF0003"/>
    <property type="match status" value="1"/>
</dbReference>
<dbReference type="EMBL" id="UOEM01000091">
    <property type="protein sequence ID" value="VAW15887.1"/>
    <property type="molecule type" value="Genomic_DNA"/>
</dbReference>
<dbReference type="AlphaFoldDB" id="A0A3B0TR56"/>
<reference evidence="10" key="1">
    <citation type="submission" date="2018-06" db="EMBL/GenBank/DDBJ databases">
        <authorList>
            <person name="Zhirakovskaya E."/>
        </authorList>
    </citation>
    <scope>NUCLEOTIDE SEQUENCE</scope>
</reference>
<feature type="transmembrane region" description="Helical" evidence="7">
    <location>
        <begin position="211"/>
        <end position="230"/>
    </location>
</feature>
<dbReference type="InterPro" id="IPR049278">
    <property type="entry name" value="MS_channel_C"/>
</dbReference>
<dbReference type="GO" id="GO:0055085">
    <property type="term" value="P:transmembrane transport"/>
    <property type="evidence" value="ECO:0007669"/>
    <property type="project" value="InterPro"/>
</dbReference>
<feature type="transmembrane region" description="Helical" evidence="7">
    <location>
        <begin position="505"/>
        <end position="527"/>
    </location>
</feature>
<feature type="transmembrane region" description="Helical" evidence="7">
    <location>
        <begin position="181"/>
        <end position="199"/>
    </location>
</feature>
<dbReference type="Gene3D" id="1.10.287.1260">
    <property type="match status" value="1"/>
</dbReference>
<keyword evidence="6 7" id="KW-0472">Membrane</keyword>
<evidence type="ECO:0000259" key="8">
    <source>
        <dbReference type="Pfam" id="PF00924"/>
    </source>
</evidence>
<dbReference type="InterPro" id="IPR006685">
    <property type="entry name" value="MscS_channel_2nd"/>
</dbReference>
<evidence type="ECO:0000256" key="2">
    <source>
        <dbReference type="ARBA" id="ARBA00008017"/>
    </source>
</evidence>
<evidence type="ECO:0000256" key="6">
    <source>
        <dbReference type="ARBA" id="ARBA00023136"/>
    </source>
</evidence>
<feature type="domain" description="Mechanosensitive ion channel MscS C-terminal" evidence="9">
    <location>
        <begin position="625"/>
        <end position="710"/>
    </location>
</feature>
<dbReference type="SUPFAM" id="SSF82689">
    <property type="entry name" value="Mechanosensitive channel protein MscS (YggB), C-terminal domain"/>
    <property type="match status" value="1"/>
</dbReference>
<proteinExistence type="inferred from homology"/>
<dbReference type="SUPFAM" id="SSF82861">
    <property type="entry name" value="Mechanosensitive channel protein MscS (YggB), transmembrane region"/>
    <property type="match status" value="1"/>
</dbReference>
<feature type="transmembrane region" description="Helical" evidence="7">
    <location>
        <begin position="300"/>
        <end position="320"/>
    </location>
</feature>
<feature type="transmembrane region" description="Helical" evidence="7">
    <location>
        <begin position="456"/>
        <end position="479"/>
    </location>
</feature>
<evidence type="ECO:0000256" key="7">
    <source>
        <dbReference type="SAM" id="Phobius"/>
    </source>
</evidence>
<dbReference type="SUPFAM" id="SSF50182">
    <property type="entry name" value="Sm-like ribonucleoproteins"/>
    <property type="match status" value="1"/>
</dbReference>
<evidence type="ECO:0000256" key="4">
    <source>
        <dbReference type="ARBA" id="ARBA00022692"/>
    </source>
</evidence>
<sequence>MTRFFFIPALAVVSALLLFSPAQAQVPSAEDLTNFATTLTGLENAAEKTSLSDSEIEVATRQGAELRRRSAQCILAIKSEIDRIKTLIGDTPARTNGGSDANATITELETQLATCQDLALRADAAAGKLETLKNQRQAEKFGTRGRNVIDVLGGAFAATANWNAVWRPIAGIFVFDRPPAALDWVLIISMTVLGIGLGLRLRTERFKGSGFAPAVIGAAGLLAGLTFAYAASPPMVIVIGWRLLAIFCLMLLSASLPRPPAEPDRVRTGWRIGGFLFAVLAGHHLGLAFEDALPIAEVEFVRLIVFVGLFATAIPATRHIRFLPLFERAWKAIRALFLIGFTVALVAELAGYRTFAGFVLFGFAGTLAAIILYSLVARGGDAIISTLNSGDTAWSVRVKQTFGFSPHEPVPGLAWLRLFFEILVFAGFALGVTASWGMSEAGRDVLLKYAIDGFELWGVTLVPGRIIGGLLLFSLLLMASRRVRDIAERRWTVELNIEPGGREALVTLIGYAGIILAVLAGLSWAGFSFDKLALVAGALSVGIGFGLQNVVSNFVSGLILLFEQPIRTGDWISVGTTEGIVKKIRVRATEIQKFDRTEVIVPNADFITSSVTNYTLRNSVGRIFLPIGVAYGSDTGLVRELLTDILRNHPQILTGSGLAPDPSVYFTAFGDSSLTFEIRAYVGDVGKRLSVTSDLHFAIDKAFREHGIEIPFPQSDVHVRDWPAITRSDKE</sequence>
<evidence type="ECO:0000256" key="5">
    <source>
        <dbReference type="ARBA" id="ARBA00022989"/>
    </source>
</evidence>
<keyword evidence="4 7" id="KW-0812">Transmembrane</keyword>
<dbReference type="InterPro" id="IPR006686">
    <property type="entry name" value="MscS_channel_CS"/>
</dbReference>
<dbReference type="InterPro" id="IPR023408">
    <property type="entry name" value="MscS_beta-dom_sf"/>
</dbReference>
<keyword evidence="5 7" id="KW-1133">Transmembrane helix</keyword>
<dbReference type="InterPro" id="IPR052702">
    <property type="entry name" value="MscS-like_channel"/>
</dbReference>
<organism evidence="10">
    <name type="scientific">hydrothermal vent metagenome</name>
    <dbReference type="NCBI Taxonomy" id="652676"/>
    <lineage>
        <taxon>unclassified sequences</taxon>
        <taxon>metagenomes</taxon>
        <taxon>ecological metagenomes</taxon>
    </lineage>
</organism>
<name>A0A3B0TR56_9ZZZZ</name>
<feature type="transmembrane region" description="Helical" evidence="7">
    <location>
        <begin position="332"/>
        <end position="352"/>
    </location>
</feature>
<feature type="domain" description="Mechanosensitive ion channel MscS" evidence="8">
    <location>
        <begin position="549"/>
        <end position="615"/>
    </location>
</feature>
<dbReference type="Pfam" id="PF21082">
    <property type="entry name" value="MS_channel_3rd"/>
    <property type="match status" value="1"/>
</dbReference>
<dbReference type="PANTHER" id="PTHR30347">
    <property type="entry name" value="POTASSIUM CHANNEL RELATED"/>
    <property type="match status" value="1"/>
</dbReference>
<dbReference type="Pfam" id="PF00924">
    <property type="entry name" value="MS_channel_2nd"/>
    <property type="match status" value="1"/>
</dbReference>
<feature type="transmembrane region" description="Helical" evidence="7">
    <location>
        <begin position="358"/>
        <end position="376"/>
    </location>
</feature>
<dbReference type="Gene3D" id="3.30.70.100">
    <property type="match status" value="1"/>
</dbReference>
<dbReference type="InterPro" id="IPR011014">
    <property type="entry name" value="MscS_channel_TM-2"/>
</dbReference>
<keyword evidence="3" id="KW-1003">Cell membrane</keyword>
<protein>
    <submittedName>
        <fullName evidence="10">Potassium efflux system KefA protein / Small-conductance mechanosensitive channel</fullName>
    </submittedName>
</protein>
<feature type="transmembrane region" description="Helical" evidence="7">
    <location>
        <begin position="236"/>
        <end position="256"/>
    </location>
</feature>
<comment type="subcellular location">
    <subcellularLocation>
        <location evidence="1">Cell membrane</location>
        <topology evidence="1">Multi-pass membrane protein</topology>
    </subcellularLocation>
</comment>